<proteinExistence type="predicted"/>
<dbReference type="EMBL" id="ML220135">
    <property type="protein sequence ID" value="TGZ79078.1"/>
    <property type="molecule type" value="Genomic_DNA"/>
</dbReference>
<protein>
    <submittedName>
        <fullName evidence="1">Uncharacterized protein</fullName>
    </submittedName>
</protein>
<evidence type="ECO:0000313" key="1">
    <source>
        <dbReference type="EMBL" id="TGZ79078.1"/>
    </source>
</evidence>
<gene>
    <name evidence="1" type="ORF">EX30DRAFT_123157</name>
</gene>
<evidence type="ECO:0000313" key="2">
    <source>
        <dbReference type="Proteomes" id="UP000298138"/>
    </source>
</evidence>
<organism evidence="1 2">
    <name type="scientific">Ascodesmis nigricans</name>
    <dbReference type="NCBI Taxonomy" id="341454"/>
    <lineage>
        <taxon>Eukaryota</taxon>
        <taxon>Fungi</taxon>
        <taxon>Dikarya</taxon>
        <taxon>Ascomycota</taxon>
        <taxon>Pezizomycotina</taxon>
        <taxon>Pezizomycetes</taxon>
        <taxon>Pezizales</taxon>
        <taxon>Ascodesmidaceae</taxon>
        <taxon>Ascodesmis</taxon>
    </lineage>
</organism>
<name>A0A4S2MSL2_9PEZI</name>
<keyword evidence="2" id="KW-1185">Reference proteome</keyword>
<dbReference type="AlphaFoldDB" id="A0A4S2MSL2"/>
<reference evidence="1 2" key="1">
    <citation type="submission" date="2019-04" db="EMBL/GenBank/DDBJ databases">
        <title>Comparative genomics and transcriptomics to analyze fruiting body development in filamentous ascomycetes.</title>
        <authorList>
            <consortium name="DOE Joint Genome Institute"/>
            <person name="Lutkenhaus R."/>
            <person name="Traeger S."/>
            <person name="Breuer J."/>
            <person name="Kuo A."/>
            <person name="Lipzen A."/>
            <person name="Pangilinan J."/>
            <person name="Dilworth D."/>
            <person name="Sandor L."/>
            <person name="Poggeler S."/>
            <person name="Barry K."/>
            <person name="Grigoriev I.V."/>
            <person name="Nowrousian M."/>
        </authorList>
    </citation>
    <scope>NUCLEOTIDE SEQUENCE [LARGE SCALE GENOMIC DNA]</scope>
    <source>
        <strain evidence="1 2">CBS 389.68</strain>
    </source>
</reference>
<accession>A0A4S2MSL2</accession>
<dbReference type="OrthoDB" id="2013972at2759"/>
<dbReference type="Proteomes" id="UP000298138">
    <property type="component" value="Unassembled WGS sequence"/>
</dbReference>
<sequence>MMVSNTQPALANYIAPIEVDDHNSGTEDVGSITSSTQSLTDSIREHVYENGRRYHLKSKRKYALPSDEIEQDRLDLFHAYYLELLDGKICFAPLKEDPPNVLDCGTDKNHWRLMDKDAYKYLGTGIWALVTYKYFEGVEDAIGTSDSRN</sequence>
<dbReference type="InParanoid" id="A0A4S2MSL2"/>